<dbReference type="InterPro" id="IPR001900">
    <property type="entry name" value="RNase_II/R"/>
</dbReference>
<accession>A0A0B6ESC2</accession>
<dbReference type="InterPro" id="IPR012340">
    <property type="entry name" value="NA-bd_OB-fold"/>
</dbReference>
<dbReference type="EMBL" id="CP010827">
    <property type="protein sequence ID" value="AJI79427.1"/>
    <property type="molecule type" value="Genomic_DNA"/>
</dbReference>
<dbReference type="Pfam" id="PF00773">
    <property type="entry name" value="RNB"/>
    <property type="match status" value="1"/>
</dbReference>
<name>A0A0B6ESC2_9CORY</name>
<sequence>MKLYAAPLDFRAIAEEFSVPTDFPSEVSAQAAAAQDRYADQRRDARDIPFVTIDPAGSMDLDQAVFIEARDGGYRVLYAIADVAAFIEPGSALEEESLKRGQTIYLPDDPARLHPAELSEDRASLLADVDRPAVLWTFDLDSAGEVEDFSVERALVRNRARLDYDQVHEDLENGTLHSSIALLPQVGKLRQASSLRRDAINLRLPSQRVSETSDSGQAEEQGHYELIIEPRYEVMDYNSEISLLTGMCAGRLMESHGVGFLRTLAAATPEAEAEFRSEAQALGFSLEGQSISEFLHSVDADSPRGMAVMREAQRLLRGADYVWLEESPADVHAGIGGYYAHVTAPLRRLVDRFATEVCLALSGGYEIPEWVRERAAAVISTMRSTSQLASQVDRACLNLTEATVLAPWEGTNFDAVVLDGSEKREKARLFVLEPPVMGEAVGQPATGSETTVSLVKADVAERDVLFAWPAD</sequence>
<dbReference type="PANTHER" id="PTHR23355">
    <property type="entry name" value="RIBONUCLEASE"/>
    <property type="match status" value="1"/>
</dbReference>
<dbReference type="SMART" id="SM00955">
    <property type="entry name" value="RNB"/>
    <property type="match status" value="1"/>
</dbReference>
<evidence type="ECO:0000313" key="2">
    <source>
        <dbReference type="EMBL" id="AJI79427.1"/>
    </source>
</evidence>
<gene>
    <name evidence="2" type="ORF">CSING_09545</name>
</gene>
<dbReference type="HOGENOM" id="CLU_038135_1_0_11"/>
<protein>
    <submittedName>
        <fullName evidence="2">RNB domain</fullName>
    </submittedName>
</protein>
<dbReference type="KEGG" id="csx:CSING_09545"/>
<proteinExistence type="predicted"/>
<dbReference type="GO" id="GO:0005829">
    <property type="term" value="C:cytosol"/>
    <property type="evidence" value="ECO:0007669"/>
    <property type="project" value="TreeGrafter"/>
</dbReference>
<dbReference type="GO" id="GO:0004540">
    <property type="term" value="F:RNA nuclease activity"/>
    <property type="evidence" value="ECO:0007669"/>
    <property type="project" value="InterPro"/>
</dbReference>
<dbReference type="STRING" id="161899.CSING_09545"/>
<dbReference type="PANTHER" id="PTHR23355:SF37">
    <property type="entry name" value="EXORIBONUCLEASE 2"/>
    <property type="match status" value="1"/>
</dbReference>
<dbReference type="InterPro" id="IPR040596">
    <property type="entry name" value="RNase_II_C_S1"/>
</dbReference>
<reference evidence="2 3" key="1">
    <citation type="journal article" date="2015" name="Genome Announc.">
        <title>Complete Genome Sequence and Annotation of Corynebacterium singulare DSM 44357, Isolated from a Human Semen Specimen.</title>
        <authorList>
            <person name="Merten M."/>
            <person name="Brinkrolf K."/>
            <person name="Albersmeier A."/>
            <person name="Kutter Y."/>
            <person name="Ruckert C."/>
            <person name="Tauch A."/>
        </authorList>
    </citation>
    <scope>NUCLEOTIDE SEQUENCE [LARGE SCALE GENOMIC DNA]</scope>
    <source>
        <strain evidence="2">IBS B52218</strain>
    </source>
</reference>
<organism evidence="2 3">
    <name type="scientific">Corynebacterium singulare</name>
    <dbReference type="NCBI Taxonomy" id="161899"/>
    <lineage>
        <taxon>Bacteria</taxon>
        <taxon>Bacillati</taxon>
        <taxon>Actinomycetota</taxon>
        <taxon>Actinomycetes</taxon>
        <taxon>Mycobacteriales</taxon>
        <taxon>Corynebacteriaceae</taxon>
        <taxon>Corynebacterium</taxon>
    </lineage>
</organism>
<evidence type="ECO:0000313" key="3">
    <source>
        <dbReference type="Proteomes" id="UP000031890"/>
    </source>
</evidence>
<dbReference type="Proteomes" id="UP000031890">
    <property type="component" value="Chromosome"/>
</dbReference>
<dbReference type="GO" id="GO:0003723">
    <property type="term" value="F:RNA binding"/>
    <property type="evidence" value="ECO:0007669"/>
    <property type="project" value="InterPro"/>
</dbReference>
<dbReference type="OrthoDB" id="5800376at2"/>
<dbReference type="GO" id="GO:0006402">
    <property type="term" value="P:mRNA catabolic process"/>
    <property type="evidence" value="ECO:0007669"/>
    <property type="project" value="TreeGrafter"/>
</dbReference>
<dbReference type="InterPro" id="IPR050180">
    <property type="entry name" value="RNR_Ribonuclease"/>
</dbReference>
<dbReference type="RefSeq" id="WP_042531712.1">
    <property type="nucleotide sequence ID" value="NZ_CP010827.1"/>
</dbReference>
<dbReference type="Pfam" id="PF18614">
    <property type="entry name" value="RNase_II_C_S1"/>
    <property type="match status" value="1"/>
</dbReference>
<evidence type="ECO:0000259" key="1">
    <source>
        <dbReference type="SMART" id="SM00955"/>
    </source>
</evidence>
<feature type="domain" description="RNB" evidence="1">
    <location>
        <begin position="42"/>
        <end position="364"/>
    </location>
</feature>
<dbReference type="SUPFAM" id="SSF50249">
    <property type="entry name" value="Nucleic acid-binding proteins"/>
    <property type="match status" value="1"/>
</dbReference>
<dbReference type="AlphaFoldDB" id="A0A0B6ESC2"/>